<evidence type="ECO:0000313" key="7">
    <source>
        <dbReference type="Ensembl" id="ENSCSAVP00000011706.1"/>
    </source>
</evidence>
<dbReference type="HOGENOM" id="CLU_055735_0_0_1"/>
<dbReference type="GeneTree" id="ENSGT00390000013355"/>
<dbReference type="PANTHER" id="PTHR44176:SF1">
    <property type="entry name" value="DNAJ HOMOLOG SUBFAMILY C MEMBER 25"/>
    <property type="match status" value="1"/>
</dbReference>
<keyword evidence="2 6" id="KW-0812">Transmembrane</keyword>
<dbReference type="InParanoid" id="H2Z294"/>
<reference evidence="7" key="2">
    <citation type="submission" date="2025-08" db="UniProtKB">
        <authorList>
            <consortium name="Ensembl"/>
        </authorList>
    </citation>
    <scope>IDENTIFICATION</scope>
</reference>
<sequence length="239" mass="29121">MTTTYSILEEYYYNYYRYYKHKMPNVDVRVVLFGTITAISVFQYISWMTSYNTAIQYMVQNSKYRTAAKEEAKQRGVWVEKRKQKKFKTKEDLKQEEEDLIRSIIEEKMDIRGGYQKPVLTDVLWMQMILLPYYIYKFFHFQVSWIYNYTIMKKAYTEEDKIYLICKNLGIKPVAWDMQSDKSKYECVHRELWIKSNAQVYIAEKQEEMKAKMADDPRMKRYRRWMNKGGPGRITFDED</sequence>
<feature type="transmembrane region" description="Helical" evidence="6">
    <location>
        <begin position="26"/>
        <end position="45"/>
    </location>
</feature>
<feature type="transmembrane region" description="Helical" evidence="6">
    <location>
        <begin position="124"/>
        <end position="147"/>
    </location>
</feature>
<keyword evidence="8" id="KW-1185">Reference proteome</keyword>
<keyword evidence="3 6" id="KW-1133">Transmembrane helix</keyword>
<evidence type="ECO:0000256" key="5">
    <source>
        <dbReference type="ARBA" id="ARBA00023186"/>
    </source>
</evidence>
<dbReference type="OMA" id="WFWRYTV"/>
<comment type="subcellular location">
    <subcellularLocation>
        <location evidence="1">Membrane</location>
    </subcellularLocation>
</comment>
<reference evidence="7" key="3">
    <citation type="submission" date="2025-09" db="UniProtKB">
        <authorList>
            <consortium name="Ensembl"/>
        </authorList>
    </citation>
    <scope>IDENTIFICATION</scope>
</reference>
<dbReference type="STRING" id="51511.ENSCSAVP00000011706"/>
<dbReference type="PANTHER" id="PTHR44176">
    <property type="entry name" value="DNAJ HOMOLOG SUBFAMILY C MEMBER 25"/>
    <property type="match status" value="1"/>
</dbReference>
<protein>
    <submittedName>
        <fullName evidence="7">Uncharacterized protein</fullName>
    </submittedName>
</protein>
<evidence type="ECO:0000256" key="3">
    <source>
        <dbReference type="ARBA" id="ARBA00022989"/>
    </source>
</evidence>
<organism evidence="7 8">
    <name type="scientific">Ciona savignyi</name>
    <name type="common">Pacific transparent sea squirt</name>
    <dbReference type="NCBI Taxonomy" id="51511"/>
    <lineage>
        <taxon>Eukaryota</taxon>
        <taxon>Metazoa</taxon>
        <taxon>Chordata</taxon>
        <taxon>Tunicata</taxon>
        <taxon>Ascidiacea</taxon>
        <taxon>Phlebobranchia</taxon>
        <taxon>Cionidae</taxon>
        <taxon>Ciona</taxon>
    </lineage>
</organism>
<evidence type="ECO:0000256" key="1">
    <source>
        <dbReference type="ARBA" id="ARBA00004370"/>
    </source>
</evidence>
<dbReference type="FunCoup" id="H2Z294">
    <property type="interactions" value="36"/>
</dbReference>
<dbReference type="Ensembl" id="ENSCSAVT00000011842.1">
    <property type="protein sequence ID" value="ENSCSAVP00000011706.1"/>
    <property type="gene ID" value="ENSCSAVG00000006860.1"/>
</dbReference>
<dbReference type="eggNOG" id="KOG0722">
    <property type="taxonomic scope" value="Eukaryota"/>
</dbReference>
<evidence type="ECO:0000313" key="8">
    <source>
        <dbReference type="Proteomes" id="UP000007875"/>
    </source>
</evidence>
<keyword evidence="5" id="KW-0143">Chaperone</keyword>
<dbReference type="AlphaFoldDB" id="H2Z294"/>
<dbReference type="GO" id="GO:0005789">
    <property type="term" value="C:endoplasmic reticulum membrane"/>
    <property type="evidence" value="ECO:0007669"/>
    <property type="project" value="TreeGrafter"/>
</dbReference>
<name>H2Z294_CIOSA</name>
<proteinExistence type="predicted"/>
<evidence type="ECO:0000256" key="6">
    <source>
        <dbReference type="SAM" id="Phobius"/>
    </source>
</evidence>
<dbReference type="Proteomes" id="UP000007875">
    <property type="component" value="Unassembled WGS sequence"/>
</dbReference>
<evidence type="ECO:0000256" key="2">
    <source>
        <dbReference type="ARBA" id="ARBA00022692"/>
    </source>
</evidence>
<reference evidence="8" key="1">
    <citation type="submission" date="2003-08" db="EMBL/GenBank/DDBJ databases">
        <authorList>
            <person name="Birren B."/>
            <person name="Nusbaum C."/>
            <person name="Abebe A."/>
            <person name="Abouelleil A."/>
            <person name="Adekoya E."/>
            <person name="Ait-zahra M."/>
            <person name="Allen N."/>
            <person name="Allen T."/>
            <person name="An P."/>
            <person name="Anderson M."/>
            <person name="Anderson S."/>
            <person name="Arachchi H."/>
            <person name="Armbruster J."/>
            <person name="Bachantsang P."/>
            <person name="Baldwin J."/>
            <person name="Barry A."/>
            <person name="Bayul T."/>
            <person name="Blitshsteyn B."/>
            <person name="Bloom T."/>
            <person name="Blye J."/>
            <person name="Boguslavskiy L."/>
            <person name="Borowsky M."/>
            <person name="Boukhgalter B."/>
            <person name="Brunache A."/>
            <person name="Butler J."/>
            <person name="Calixte N."/>
            <person name="Calvo S."/>
            <person name="Camarata J."/>
            <person name="Campo K."/>
            <person name="Chang J."/>
            <person name="Cheshatsang Y."/>
            <person name="Citroen M."/>
            <person name="Collymore A."/>
            <person name="Considine T."/>
            <person name="Cook A."/>
            <person name="Cooke P."/>
            <person name="Corum B."/>
            <person name="Cuomo C."/>
            <person name="David R."/>
            <person name="Dawoe T."/>
            <person name="Degray S."/>
            <person name="Dodge S."/>
            <person name="Dooley K."/>
            <person name="Dorje P."/>
            <person name="Dorjee K."/>
            <person name="Dorris L."/>
            <person name="Duffey N."/>
            <person name="Dupes A."/>
            <person name="Elkins T."/>
            <person name="Engels R."/>
            <person name="Erickson J."/>
            <person name="Farina A."/>
            <person name="Faro S."/>
            <person name="Ferreira P."/>
            <person name="Fischer H."/>
            <person name="Fitzgerald M."/>
            <person name="Foley K."/>
            <person name="Gage D."/>
            <person name="Galagan J."/>
            <person name="Gearin G."/>
            <person name="Gnerre S."/>
            <person name="Gnirke A."/>
            <person name="Goyette A."/>
            <person name="Graham J."/>
            <person name="Grandbois E."/>
            <person name="Gyaltsen K."/>
            <person name="Hafez N."/>
            <person name="Hagopian D."/>
            <person name="Hagos B."/>
            <person name="Hall J."/>
            <person name="Hatcher B."/>
            <person name="Heller A."/>
            <person name="Higgins H."/>
            <person name="Honan T."/>
            <person name="Horn A."/>
            <person name="Houde N."/>
            <person name="Hughes L."/>
            <person name="Hulme W."/>
            <person name="Husby E."/>
            <person name="Iliev I."/>
            <person name="Jaffe D."/>
            <person name="Jones C."/>
            <person name="Kamal M."/>
            <person name="Kamat A."/>
            <person name="Kamvysselis M."/>
            <person name="Karlsson E."/>
            <person name="Kells C."/>
            <person name="Kieu A."/>
            <person name="Kisner P."/>
            <person name="Kodira C."/>
            <person name="Kulbokas E."/>
            <person name="Labutti K."/>
            <person name="Lama D."/>
            <person name="Landers T."/>
            <person name="Leger J."/>
            <person name="Levine S."/>
            <person name="Lewis D."/>
            <person name="Lewis T."/>
            <person name="Lindblad-toh K."/>
            <person name="Liu X."/>
            <person name="Lokyitsang T."/>
            <person name="Lokyitsang Y."/>
            <person name="Lucien O."/>
            <person name="Lui A."/>
            <person name="Ma L.J."/>
            <person name="Mabbitt R."/>
            <person name="Macdonald J."/>
            <person name="Maclean C."/>
            <person name="Major J."/>
            <person name="Manning J."/>
            <person name="Marabella R."/>
            <person name="Maru K."/>
            <person name="Matthews C."/>
            <person name="Mauceli E."/>
            <person name="Mccarthy M."/>
            <person name="Mcdonough S."/>
            <person name="Mcghee T."/>
            <person name="Meldrim J."/>
            <person name="Meneus L."/>
            <person name="Mesirov J."/>
            <person name="Mihalev A."/>
            <person name="Mihova T."/>
            <person name="Mikkelsen T."/>
            <person name="Mlenga V."/>
            <person name="Moru K."/>
            <person name="Mozes J."/>
            <person name="Mulrain L."/>
            <person name="Munson G."/>
            <person name="Naylor J."/>
            <person name="Newes C."/>
            <person name="Nguyen C."/>
            <person name="Nguyen N."/>
            <person name="Nguyen T."/>
            <person name="Nicol R."/>
            <person name="Nielsen C."/>
            <person name="Nizzari M."/>
            <person name="Norbu C."/>
            <person name="Norbu N."/>
            <person name="O'donnell P."/>
            <person name="Okoawo O."/>
            <person name="O'leary S."/>
            <person name="Omotosho B."/>
            <person name="O'neill K."/>
            <person name="Osman S."/>
            <person name="Parker S."/>
            <person name="Perrin D."/>
            <person name="Phunkhang P."/>
            <person name="Piqani B."/>
            <person name="Purcell S."/>
            <person name="Rachupka T."/>
            <person name="Ramasamy U."/>
            <person name="Rameau R."/>
            <person name="Ray V."/>
            <person name="Raymond C."/>
            <person name="Retta R."/>
            <person name="Richardson S."/>
            <person name="Rise C."/>
            <person name="Rodriguez J."/>
            <person name="Rogers J."/>
            <person name="Rogov P."/>
            <person name="Rutman M."/>
            <person name="Schupbach R."/>
            <person name="Seaman C."/>
            <person name="Settipalli S."/>
            <person name="Sharpe T."/>
            <person name="Sheridan J."/>
            <person name="Sherpa N."/>
            <person name="Shi J."/>
            <person name="Smirnov S."/>
            <person name="Smith C."/>
            <person name="Sougnez C."/>
            <person name="Spencer B."/>
            <person name="Stalker J."/>
            <person name="Stange-thomann N."/>
            <person name="Stavropoulos S."/>
            <person name="Stetson K."/>
            <person name="Stone C."/>
            <person name="Stone S."/>
            <person name="Stubbs M."/>
            <person name="Talamas J."/>
            <person name="Tchuinga P."/>
            <person name="Tenzing P."/>
            <person name="Tesfaye S."/>
            <person name="Theodore J."/>
            <person name="Thoulutsang Y."/>
            <person name="Topham K."/>
            <person name="Towey S."/>
            <person name="Tsamla T."/>
            <person name="Tsomo N."/>
            <person name="Vallee D."/>
            <person name="Vassiliev H."/>
            <person name="Venkataraman V."/>
            <person name="Vinson J."/>
            <person name="Vo A."/>
            <person name="Wade C."/>
            <person name="Wang S."/>
            <person name="Wangchuk T."/>
            <person name="Wangdi T."/>
            <person name="Whittaker C."/>
            <person name="Wilkinson J."/>
            <person name="Wu Y."/>
            <person name="Wyman D."/>
            <person name="Yadav S."/>
            <person name="Yang S."/>
            <person name="Yang X."/>
            <person name="Yeager S."/>
            <person name="Yee E."/>
            <person name="Young G."/>
            <person name="Zainoun J."/>
            <person name="Zembeck L."/>
            <person name="Zimmer A."/>
            <person name="Zody M."/>
            <person name="Lander E."/>
        </authorList>
    </citation>
    <scope>NUCLEOTIDE SEQUENCE [LARGE SCALE GENOMIC DNA]</scope>
</reference>
<evidence type="ECO:0000256" key="4">
    <source>
        <dbReference type="ARBA" id="ARBA00023136"/>
    </source>
</evidence>
<dbReference type="GO" id="GO:0006457">
    <property type="term" value="P:protein folding"/>
    <property type="evidence" value="ECO:0007669"/>
    <property type="project" value="InterPro"/>
</dbReference>
<accession>H2Z294</accession>
<keyword evidence="4 6" id="KW-0472">Membrane</keyword>
<dbReference type="InterPro" id="IPR044632">
    <property type="entry name" value="DNAJC25-like"/>
</dbReference>